<dbReference type="EMBL" id="CARXXK010000001">
    <property type="protein sequence ID" value="CAI6347715.1"/>
    <property type="molecule type" value="Genomic_DNA"/>
</dbReference>
<keyword evidence="3" id="KW-1185">Reference proteome</keyword>
<organism evidence="2 3">
    <name type="scientific">Macrosiphum euphorbiae</name>
    <name type="common">potato aphid</name>
    <dbReference type="NCBI Taxonomy" id="13131"/>
    <lineage>
        <taxon>Eukaryota</taxon>
        <taxon>Metazoa</taxon>
        <taxon>Ecdysozoa</taxon>
        <taxon>Arthropoda</taxon>
        <taxon>Hexapoda</taxon>
        <taxon>Insecta</taxon>
        <taxon>Pterygota</taxon>
        <taxon>Neoptera</taxon>
        <taxon>Paraneoptera</taxon>
        <taxon>Hemiptera</taxon>
        <taxon>Sternorrhyncha</taxon>
        <taxon>Aphidomorpha</taxon>
        <taxon>Aphidoidea</taxon>
        <taxon>Aphididae</taxon>
        <taxon>Macrosiphini</taxon>
        <taxon>Macrosiphum</taxon>
    </lineage>
</organism>
<evidence type="ECO:0000256" key="1">
    <source>
        <dbReference type="SAM" id="SignalP"/>
    </source>
</evidence>
<accession>A0AAV0VVT5</accession>
<feature type="chain" id="PRO_5043785085" evidence="1">
    <location>
        <begin position="24"/>
        <end position="199"/>
    </location>
</feature>
<dbReference type="Proteomes" id="UP001160148">
    <property type="component" value="Unassembled WGS sequence"/>
</dbReference>
<reference evidence="2 3" key="1">
    <citation type="submission" date="2023-01" db="EMBL/GenBank/DDBJ databases">
        <authorList>
            <person name="Whitehead M."/>
        </authorList>
    </citation>
    <scope>NUCLEOTIDE SEQUENCE [LARGE SCALE GENOMIC DNA]</scope>
</reference>
<protein>
    <submittedName>
        <fullName evidence="2">Uncharacterized protein</fullName>
    </submittedName>
</protein>
<keyword evidence="1" id="KW-0732">Signal</keyword>
<evidence type="ECO:0000313" key="2">
    <source>
        <dbReference type="EMBL" id="CAI6347715.1"/>
    </source>
</evidence>
<gene>
    <name evidence="2" type="ORF">MEUPH1_LOCUS4473</name>
</gene>
<dbReference type="AlphaFoldDB" id="A0AAV0VVT5"/>
<name>A0AAV0VVT5_9HEMI</name>
<feature type="signal peptide" evidence="1">
    <location>
        <begin position="1"/>
        <end position="23"/>
    </location>
</feature>
<comment type="caution">
    <text evidence="2">The sequence shown here is derived from an EMBL/GenBank/DDBJ whole genome shotgun (WGS) entry which is preliminary data.</text>
</comment>
<sequence length="199" mass="21521">MSAKNFALIVLACLVKDAFYADAAPSITRDDLTAVLPGSLPELVDSDAFEQIWRKAATDEMVKRFGDEAGRDDGGAVTRNMIGDYMVSDEFHKAVCKAGGSGMSAMGGMMGKAPPPWSYMGTFIGSDKFQHGSCDMMSQGLIQFGDGMNGWFRSAGADADADAAAVTRDPLRAVDGFFRSEYYGDARKKLRDMFADVRF</sequence>
<proteinExistence type="predicted"/>
<evidence type="ECO:0000313" key="3">
    <source>
        <dbReference type="Proteomes" id="UP001160148"/>
    </source>
</evidence>